<reference evidence="1" key="1">
    <citation type="submission" date="2023-06" db="EMBL/GenBank/DDBJ databases">
        <title>Genome-scale phylogeny and comparative genomics of the fungal order Sordariales.</title>
        <authorList>
            <consortium name="Lawrence Berkeley National Laboratory"/>
            <person name="Hensen N."/>
            <person name="Bonometti L."/>
            <person name="Westerberg I."/>
            <person name="Brannstrom I.O."/>
            <person name="Guillou S."/>
            <person name="Cros-Aarteil S."/>
            <person name="Calhoun S."/>
            <person name="Haridas S."/>
            <person name="Kuo A."/>
            <person name="Mondo S."/>
            <person name="Pangilinan J."/>
            <person name="Riley R."/>
            <person name="Labutti K."/>
            <person name="Andreopoulos B."/>
            <person name="Lipzen A."/>
            <person name="Chen C."/>
            <person name="Yanf M."/>
            <person name="Daum C."/>
            <person name="Ng V."/>
            <person name="Clum A."/>
            <person name="Steindorff A."/>
            <person name="Ohm R."/>
            <person name="Martin F."/>
            <person name="Silar P."/>
            <person name="Natvig D."/>
            <person name="Lalanne C."/>
            <person name="Gautier V."/>
            <person name="Ament-Velasquez S.L."/>
            <person name="Kruys A."/>
            <person name="Hutchinson M.I."/>
            <person name="Powell A.J."/>
            <person name="Barry K."/>
            <person name="Miller A.N."/>
            <person name="Grigoriev I.V."/>
            <person name="Debuchy R."/>
            <person name="Gladieux P."/>
            <person name="Thoren M.H."/>
            <person name="Johannesson H."/>
        </authorList>
    </citation>
    <scope>NUCLEOTIDE SEQUENCE</scope>
    <source>
        <strain evidence="1">SMH4607-1</strain>
    </source>
</reference>
<accession>A0AA40DX70</accession>
<proteinExistence type="predicted"/>
<protein>
    <recommendedName>
        <fullName evidence="3">DUF3626 domain-containing protein</fullName>
    </recommendedName>
</protein>
<gene>
    <name evidence="1" type="ORF">B0H67DRAFT_539351</name>
</gene>
<dbReference type="Proteomes" id="UP001172102">
    <property type="component" value="Unassembled WGS sequence"/>
</dbReference>
<evidence type="ECO:0000313" key="1">
    <source>
        <dbReference type="EMBL" id="KAK0716361.1"/>
    </source>
</evidence>
<name>A0AA40DX70_9PEZI</name>
<sequence>MSPLSPSQEQAINNIRSSAELQRAEANEIIHHVLRMSNLLPPAATHASLLATIAQTSRVAIHFHPDRPAGDKTVVQHLIADGVYRNQFETNISNGGLSASPGGARDEWERALFGSAYHAGGQDKDWRAHRPKYGALDLLGHAADGPAPRFGSCFFVLDPSVLWRCTFTFGGSQDLPRWRGTVHEFDGLLAAVLEESFVRESALGLIGGLRPPELVARILARGAGGQVAGKELSRNLDHYIEAQIHGEVGLGRDVERLVADPSFRDTETGRDLVALSNRFGFPLRWHPGLHLEAESVPPDFRGPTMPSLAARVARDGVVDACAIGDGVRQLTSDPGAWRDRGTYEQALQELKLLWHVLVRYGKPHHLE</sequence>
<dbReference type="EMBL" id="JAUKUA010000004">
    <property type="protein sequence ID" value="KAK0716361.1"/>
    <property type="molecule type" value="Genomic_DNA"/>
</dbReference>
<evidence type="ECO:0000313" key="2">
    <source>
        <dbReference type="Proteomes" id="UP001172102"/>
    </source>
</evidence>
<evidence type="ECO:0008006" key="3">
    <source>
        <dbReference type="Google" id="ProtNLM"/>
    </source>
</evidence>
<dbReference type="AlphaFoldDB" id="A0AA40DX70"/>
<organism evidence="1 2">
    <name type="scientific">Lasiosphaeris hirsuta</name>
    <dbReference type="NCBI Taxonomy" id="260670"/>
    <lineage>
        <taxon>Eukaryota</taxon>
        <taxon>Fungi</taxon>
        <taxon>Dikarya</taxon>
        <taxon>Ascomycota</taxon>
        <taxon>Pezizomycotina</taxon>
        <taxon>Sordariomycetes</taxon>
        <taxon>Sordariomycetidae</taxon>
        <taxon>Sordariales</taxon>
        <taxon>Lasiosphaeriaceae</taxon>
        <taxon>Lasiosphaeris</taxon>
    </lineage>
</organism>
<dbReference type="InterPro" id="IPR022074">
    <property type="entry name" value="DUF3626"/>
</dbReference>
<keyword evidence="2" id="KW-1185">Reference proteome</keyword>
<dbReference type="Pfam" id="PF12294">
    <property type="entry name" value="DUF3626"/>
    <property type="match status" value="1"/>
</dbReference>
<comment type="caution">
    <text evidence="1">The sequence shown here is derived from an EMBL/GenBank/DDBJ whole genome shotgun (WGS) entry which is preliminary data.</text>
</comment>